<reference evidence="1" key="1">
    <citation type="journal article" date="2021" name="New Phytol.">
        <title>Evolutionary innovations through gain and loss of genes in the ectomycorrhizal Boletales.</title>
        <authorList>
            <person name="Wu G."/>
            <person name="Miyauchi S."/>
            <person name="Morin E."/>
            <person name="Kuo A."/>
            <person name="Drula E."/>
            <person name="Varga T."/>
            <person name="Kohler A."/>
            <person name="Feng B."/>
            <person name="Cao Y."/>
            <person name="Lipzen A."/>
            <person name="Daum C."/>
            <person name="Hundley H."/>
            <person name="Pangilinan J."/>
            <person name="Johnson J."/>
            <person name="Barry K."/>
            <person name="LaButti K."/>
            <person name="Ng V."/>
            <person name="Ahrendt S."/>
            <person name="Min B."/>
            <person name="Choi I.G."/>
            <person name="Park H."/>
            <person name="Plett J.M."/>
            <person name="Magnuson J."/>
            <person name="Spatafora J.W."/>
            <person name="Nagy L.G."/>
            <person name="Henrissat B."/>
            <person name="Grigoriev I.V."/>
            <person name="Yang Z.L."/>
            <person name="Xu J."/>
            <person name="Martin F.M."/>
        </authorList>
    </citation>
    <scope>NUCLEOTIDE SEQUENCE</scope>
    <source>
        <strain evidence="1">ATCC 28755</strain>
    </source>
</reference>
<accession>A0ACB7ZP52</accession>
<dbReference type="EMBL" id="MU269352">
    <property type="protein sequence ID" value="KAH7902965.1"/>
    <property type="molecule type" value="Genomic_DNA"/>
</dbReference>
<evidence type="ECO:0000313" key="2">
    <source>
        <dbReference type="Proteomes" id="UP000790377"/>
    </source>
</evidence>
<dbReference type="Proteomes" id="UP000790377">
    <property type="component" value="Unassembled WGS sequence"/>
</dbReference>
<keyword evidence="2" id="KW-1185">Reference proteome</keyword>
<organism evidence="1 2">
    <name type="scientific">Hygrophoropsis aurantiaca</name>
    <dbReference type="NCBI Taxonomy" id="72124"/>
    <lineage>
        <taxon>Eukaryota</taxon>
        <taxon>Fungi</taxon>
        <taxon>Dikarya</taxon>
        <taxon>Basidiomycota</taxon>
        <taxon>Agaricomycotina</taxon>
        <taxon>Agaricomycetes</taxon>
        <taxon>Agaricomycetidae</taxon>
        <taxon>Boletales</taxon>
        <taxon>Coniophorineae</taxon>
        <taxon>Hygrophoropsidaceae</taxon>
        <taxon>Hygrophoropsis</taxon>
    </lineage>
</organism>
<proteinExistence type="predicted"/>
<evidence type="ECO:0000313" key="1">
    <source>
        <dbReference type="EMBL" id="KAH7902965.1"/>
    </source>
</evidence>
<protein>
    <submittedName>
        <fullName evidence="1">Uncharacterized protein</fullName>
    </submittedName>
</protein>
<comment type="caution">
    <text evidence="1">The sequence shown here is derived from an EMBL/GenBank/DDBJ whole genome shotgun (WGS) entry which is preliminary data.</text>
</comment>
<name>A0ACB7ZP52_9AGAM</name>
<sequence>MDEAHNSLQPAAAPSSPHVSSHFTMPSSSSGFSFEFDPMHANNSDYACRGSQPMTSTLKHPAQGHAHINELIWITHVDTKTVTSYKKALEDLDGSHIWKNVIAMGRILIRGALATGAFGNSMQMVKVWNSRNCFVTNILLESLPICNTTYTNIRNIPVPMGSMAIGWPQLRHVLANHINSYVSDLRKIVALSLSPMTGFCVDTQDLRSKLLRILSRIEPQTFSPPGSLQPPYVGTTHSQQALHSAVLDIITSPVSKELCYTTLFAPIKNFPSTLAELFPDEVQDPNGYLGAGIIAFIVCLFYEWAVKEIQGNPQVPKIVFKGPVQSGLFEARIVQRLDWTK</sequence>
<gene>
    <name evidence="1" type="ORF">BJ138DRAFT_1120890</name>
</gene>